<dbReference type="GO" id="GO:0016301">
    <property type="term" value="F:kinase activity"/>
    <property type="evidence" value="ECO:0007669"/>
    <property type="project" value="UniProtKB-KW"/>
</dbReference>
<name>A0A1G4TNW8_9CAUL</name>
<dbReference type="PANTHER" id="PTHR43320">
    <property type="entry name" value="SUGAR KINASE"/>
    <property type="match status" value="1"/>
</dbReference>
<evidence type="ECO:0000313" key="5">
    <source>
        <dbReference type="EMBL" id="SCW83021.1"/>
    </source>
</evidence>
<dbReference type="PROSITE" id="PS00584">
    <property type="entry name" value="PFKB_KINASES_2"/>
    <property type="match status" value="1"/>
</dbReference>
<dbReference type="InterPro" id="IPR011611">
    <property type="entry name" value="PfkB_dom"/>
</dbReference>
<keyword evidence="3 5" id="KW-0418">Kinase</keyword>
<dbReference type="InterPro" id="IPR002173">
    <property type="entry name" value="Carboh/pur_kinase_PfkB_CS"/>
</dbReference>
<dbReference type="Gene3D" id="3.40.1190.20">
    <property type="match status" value="1"/>
</dbReference>
<comment type="similarity">
    <text evidence="1">Belongs to the carbohydrate kinase PfkB family.</text>
</comment>
<dbReference type="Proteomes" id="UP000199150">
    <property type="component" value="Unassembled WGS sequence"/>
</dbReference>
<evidence type="ECO:0000313" key="6">
    <source>
        <dbReference type="Proteomes" id="UP000199150"/>
    </source>
</evidence>
<sequence>MTVEYDITAVGHAIVDVLAPSDDAFLAKHDLHKGSMTLIDSHRALSLSEVMNDSEMASGGSAGNTISGAASFGATCAYVGKVAHDAMGEFFAHDLRKMGVEFRTPVLHDDPTPTGRCLINVTPDGQRTMATFLGAAALVSPQDLDEDIIRASQITYLEGYLFDTPSGRETFAKASQVARAAGRKTAITLSDGFVVNRWREDLLAFIDRHIDIVFANENELLSLFQTDDFFKALRYLRSKTDLAFVTRSEEGSVVAKLDDTHVIKAAPCDKVVDTTGAGDSYAAGVLFGLTQGLHVTTCAELGSLAASEVIGHYGPRAQVSLKALATEKGLI</sequence>
<dbReference type="InterPro" id="IPR052700">
    <property type="entry name" value="Carb_kinase_PfkB-like"/>
</dbReference>
<dbReference type="AlphaFoldDB" id="A0A1G4TNW8"/>
<keyword evidence="2" id="KW-0808">Transferase</keyword>
<evidence type="ECO:0000256" key="2">
    <source>
        <dbReference type="ARBA" id="ARBA00022679"/>
    </source>
</evidence>
<evidence type="ECO:0000256" key="1">
    <source>
        <dbReference type="ARBA" id="ARBA00010688"/>
    </source>
</evidence>
<gene>
    <name evidence="5" type="ORF">SAMN02927928_0045</name>
</gene>
<proteinExistence type="inferred from homology"/>
<evidence type="ECO:0000256" key="3">
    <source>
        <dbReference type="ARBA" id="ARBA00022777"/>
    </source>
</evidence>
<dbReference type="PANTHER" id="PTHR43320:SF3">
    <property type="entry name" value="CARBOHYDRATE KINASE PFKB DOMAIN-CONTAINING PROTEIN"/>
    <property type="match status" value="1"/>
</dbReference>
<protein>
    <submittedName>
        <fullName evidence="5">Sugar or nucleoside kinase, ribokinase family</fullName>
    </submittedName>
</protein>
<dbReference type="InterPro" id="IPR029056">
    <property type="entry name" value="Ribokinase-like"/>
</dbReference>
<keyword evidence="6" id="KW-1185">Reference proteome</keyword>
<feature type="domain" description="Carbohydrate kinase PfkB" evidence="4">
    <location>
        <begin position="52"/>
        <end position="317"/>
    </location>
</feature>
<dbReference type="SUPFAM" id="SSF53613">
    <property type="entry name" value="Ribokinase-like"/>
    <property type="match status" value="1"/>
</dbReference>
<dbReference type="STRING" id="260084.SAMN02927928_0045"/>
<organism evidence="5 6">
    <name type="scientific">Asticcacaulis taihuensis</name>
    <dbReference type="NCBI Taxonomy" id="260084"/>
    <lineage>
        <taxon>Bacteria</taxon>
        <taxon>Pseudomonadati</taxon>
        <taxon>Pseudomonadota</taxon>
        <taxon>Alphaproteobacteria</taxon>
        <taxon>Caulobacterales</taxon>
        <taxon>Caulobacteraceae</taxon>
        <taxon>Asticcacaulis</taxon>
    </lineage>
</organism>
<dbReference type="Pfam" id="PF00294">
    <property type="entry name" value="PfkB"/>
    <property type="match status" value="1"/>
</dbReference>
<dbReference type="OrthoDB" id="9813569at2"/>
<evidence type="ECO:0000259" key="4">
    <source>
        <dbReference type="Pfam" id="PF00294"/>
    </source>
</evidence>
<dbReference type="Gene3D" id="3.30.1110.10">
    <property type="match status" value="1"/>
</dbReference>
<dbReference type="CDD" id="cd01168">
    <property type="entry name" value="adenosine_kinase"/>
    <property type="match status" value="1"/>
</dbReference>
<dbReference type="EMBL" id="FMTS01000010">
    <property type="protein sequence ID" value="SCW83021.1"/>
    <property type="molecule type" value="Genomic_DNA"/>
</dbReference>
<dbReference type="RefSeq" id="WP_090650760.1">
    <property type="nucleotide sequence ID" value="NZ_CBCRYE010000008.1"/>
</dbReference>
<reference evidence="6" key="1">
    <citation type="submission" date="2016-10" db="EMBL/GenBank/DDBJ databases">
        <authorList>
            <person name="Varghese N."/>
            <person name="Submissions S."/>
        </authorList>
    </citation>
    <scope>NUCLEOTIDE SEQUENCE [LARGE SCALE GENOMIC DNA]</scope>
    <source>
        <strain evidence="6">CGMCC 1.3431</strain>
    </source>
</reference>
<accession>A0A1G4TNW8</accession>